<keyword evidence="1" id="KW-0812">Transmembrane</keyword>
<gene>
    <name evidence="2" type="ORF">RGE70_11505</name>
</gene>
<keyword evidence="3" id="KW-1185">Reference proteome</keyword>
<feature type="transmembrane region" description="Helical" evidence="1">
    <location>
        <begin position="6"/>
        <end position="27"/>
    </location>
</feature>
<organism evidence="2 3">
    <name type="scientific">Shewanella youngdeokensis</name>
    <dbReference type="NCBI Taxonomy" id="2999068"/>
    <lineage>
        <taxon>Bacteria</taxon>
        <taxon>Pseudomonadati</taxon>
        <taxon>Pseudomonadota</taxon>
        <taxon>Gammaproteobacteria</taxon>
        <taxon>Alteromonadales</taxon>
        <taxon>Shewanellaceae</taxon>
        <taxon>Shewanella</taxon>
    </lineage>
</organism>
<sequence length="90" mass="10247">MKNNLISISVVIGCFILGGFFYDMHVYNEVLRVKDMQKSQLLLNTSNLELHLLLKKSLQEGDLQEVSEAMDLLISGMSKEIKEDMAELEL</sequence>
<dbReference type="RefSeq" id="WP_310471593.1">
    <property type="nucleotide sequence ID" value="NZ_CP136522.1"/>
</dbReference>
<dbReference type="Proteomes" id="UP001529491">
    <property type="component" value="Chromosome"/>
</dbReference>
<evidence type="ECO:0000256" key="1">
    <source>
        <dbReference type="SAM" id="Phobius"/>
    </source>
</evidence>
<evidence type="ECO:0000313" key="2">
    <source>
        <dbReference type="EMBL" id="WOT03962.1"/>
    </source>
</evidence>
<dbReference type="EMBL" id="CP136522">
    <property type="protein sequence ID" value="WOT03962.1"/>
    <property type="molecule type" value="Genomic_DNA"/>
</dbReference>
<keyword evidence="1" id="KW-1133">Transmembrane helix</keyword>
<proteinExistence type="predicted"/>
<keyword evidence="1" id="KW-0472">Membrane</keyword>
<evidence type="ECO:0000313" key="3">
    <source>
        <dbReference type="Proteomes" id="UP001529491"/>
    </source>
</evidence>
<accession>A0ABZ0JUK7</accession>
<protein>
    <submittedName>
        <fullName evidence="2">Uncharacterized protein</fullName>
    </submittedName>
</protein>
<name>A0ABZ0JUK7_9GAMM</name>
<reference evidence="2 3" key="1">
    <citation type="submission" date="2023-10" db="EMBL/GenBank/DDBJ databases">
        <title>Complete genome sequence of Shewanella sp. DAU334.</title>
        <authorList>
            <person name="Lee Y.-S."/>
            <person name="Jeong H.-R."/>
            <person name="Hwang E.-J."/>
            <person name="Choi Y.-L."/>
            <person name="Kim G.-D."/>
        </authorList>
    </citation>
    <scope>NUCLEOTIDE SEQUENCE [LARGE SCALE GENOMIC DNA]</scope>
    <source>
        <strain evidence="2 3">DAU334</strain>
    </source>
</reference>